<protein>
    <submittedName>
        <fullName evidence="1">Uncharacterized protein</fullName>
    </submittedName>
</protein>
<organism evidence="1">
    <name type="scientific">Clostridioides difficile</name>
    <name type="common">Peptoclostridium difficile</name>
    <dbReference type="NCBI Taxonomy" id="1496"/>
    <lineage>
        <taxon>Bacteria</taxon>
        <taxon>Bacillati</taxon>
        <taxon>Bacillota</taxon>
        <taxon>Clostridia</taxon>
        <taxon>Peptostreptococcales</taxon>
        <taxon>Peptostreptococcaceae</taxon>
        <taxon>Clostridioides</taxon>
    </lineage>
</organism>
<evidence type="ECO:0000313" key="1">
    <source>
        <dbReference type="EMBL" id="CDS87017.1"/>
    </source>
</evidence>
<sequence length="45" mass="4953">MVITSANGTVSHNPVMFNIGGRIMIPMIIKTKARLKDIIAEIFPL</sequence>
<dbReference type="EMBL" id="LK932512">
    <property type="protein sequence ID" value="CDS87017.1"/>
    <property type="molecule type" value="Genomic_DNA"/>
</dbReference>
<reference evidence="1" key="1">
    <citation type="submission" date="2014-07" db="EMBL/GenBank/DDBJ databases">
        <authorList>
            <person name="Monot Marc"/>
        </authorList>
    </citation>
    <scope>NUCLEOTIDE SEQUENCE</scope>
</reference>
<dbReference type="AlphaFoldDB" id="A0A069A8N4"/>
<accession>A0A069A8N4</accession>
<gene>
    <name evidence="1" type="ORF">BN1096_590032</name>
</gene>
<name>A0A069A8N4_CLODI</name>
<proteinExistence type="predicted"/>